<dbReference type="InterPro" id="IPR019275">
    <property type="entry name" value="DUF2301"/>
</dbReference>
<evidence type="ECO:0000256" key="1">
    <source>
        <dbReference type="SAM" id="MobiDB-lite"/>
    </source>
</evidence>
<name>A0A7R9V349_9CHLO</name>
<feature type="region of interest" description="Disordered" evidence="1">
    <location>
        <begin position="82"/>
        <end position="103"/>
    </location>
</feature>
<feature type="transmembrane region" description="Helical" evidence="2">
    <location>
        <begin position="254"/>
        <end position="273"/>
    </location>
</feature>
<feature type="region of interest" description="Disordered" evidence="1">
    <location>
        <begin position="1"/>
        <end position="29"/>
    </location>
</feature>
<organism evidence="3">
    <name type="scientific">Chlamydomonas euryale</name>
    <dbReference type="NCBI Taxonomy" id="1486919"/>
    <lineage>
        <taxon>Eukaryota</taxon>
        <taxon>Viridiplantae</taxon>
        <taxon>Chlorophyta</taxon>
        <taxon>core chlorophytes</taxon>
        <taxon>Chlorophyceae</taxon>
        <taxon>CS clade</taxon>
        <taxon>Chlamydomonadales</taxon>
        <taxon>Chlamydomonadaceae</taxon>
        <taxon>Chlamydomonas</taxon>
    </lineage>
</organism>
<evidence type="ECO:0000313" key="3">
    <source>
        <dbReference type="EMBL" id="CAD8283533.1"/>
    </source>
</evidence>
<keyword evidence="2" id="KW-0472">Membrane</keyword>
<feature type="compositionally biased region" description="Low complexity" evidence="1">
    <location>
        <begin position="1"/>
        <end position="22"/>
    </location>
</feature>
<accession>A0A7R9V349</accession>
<feature type="transmembrane region" description="Helical" evidence="2">
    <location>
        <begin position="279"/>
        <end position="297"/>
    </location>
</feature>
<dbReference type="AlphaFoldDB" id="A0A7R9V349"/>
<dbReference type="PANTHER" id="PTHR36716">
    <property type="entry name" value="F3H9.20 PROTEIN"/>
    <property type="match status" value="1"/>
</dbReference>
<dbReference type="PANTHER" id="PTHR36716:SF2">
    <property type="entry name" value="F3H9.20 PROTEIN"/>
    <property type="match status" value="1"/>
</dbReference>
<keyword evidence="2" id="KW-0812">Transmembrane</keyword>
<gene>
    <name evidence="3" type="ORF">CEUR00632_LOCUS3568</name>
</gene>
<proteinExistence type="predicted"/>
<sequence length="334" mass="34125">MRCTSAAVAPRCPGAAAASATVPAPPRTPATTMRTRVAAAAVDAAKAAAAATGPMAVRRGMGRRQSSSFLLSCAADPSWRCRSSNSGGGSGSPGDRGPANDAPTAPARAVYQGAYGTFSIGPEDEQEVLLYRLGINTAAACALACSSVAFLPEGSAARTAVLGNLDVLVAAGTAGLGLSLVQIHIYMAPIKRALQALWAVGAAGTVGIMLMQDPPAALFVTEHRAAVWLVGPMFAALTGVAFKEGLCYGKLEAGLLFGATPLLLLGHLTGLVPEAGERVLLAVFSGLLTVFALRKWTQPVKDDVGDKSVFDFLALPPDAQQAAQAARQAREGRM</sequence>
<feature type="transmembrane region" description="Helical" evidence="2">
    <location>
        <begin position="129"/>
        <end position="150"/>
    </location>
</feature>
<feature type="transmembrane region" description="Helical" evidence="2">
    <location>
        <begin position="223"/>
        <end position="242"/>
    </location>
</feature>
<protein>
    <submittedName>
        <fullName evidence="3">Uncharacterized protein</fullName>
    </submittedName>
</protein>
<keyword evidence="2" id="KW-1133">Transmembrane helix</keyword>
<dbReference type="GO" id="GO:0009507">
    <property type="term" value="C:chloroplast"/>
    <property type="evidence" value="ECO:0007669"/>
    <property type="project" value="TreeGrafter"/>
</dbReference>
<reference evidence="3" key="1">
    <citation type="submission" date="2021-01" db="EMBL/GenBank/DDBJ databases">
        <authorList>
            <person name="Corre E."/>
            <person name="Pelletier E."/>
            <person name="Niang G."/>
            <person name="Scheremetjew M."/>
            <person name="Finn R."/>
            <person name="Kale V."/>
            <person name="Holt S."/>
            <person name="Cochrane G."/>
            <person name="Meng A."/>
            <person name="Brown T."/>
            <person name="Cohen L."/>
        </authorList>
    </citation>
    <scope>NUCLEOTIDE SEQUENCE</scope>
    <source>
        <strain evidence="3">CCMP219</strain>
    </source>
</reference>
<feature type="transmembrane region" description="Helical" evidence="2">
    <location>
        <begin position="162"/>
        <end position="181"/>
    </location>
</feature>
<dbReference type="Pfam" id="PF10063">
    <property type="entry name" value="DUF2301"/>
    <property type="match status" value="1"/>
</dbReference>
<dbReference type="EMBL" id="HBEC01007848">
    <property type="protein sequence ID" value="CAD8283533.1"/>
    <property type="molecule type" value="Transcribed_RNA"/>
</dbReference>
<feature type="transmembrane region" description="Helical" evidence="2">
    <location>
        <begin position="193"/>
        <end position="211"/>
    </location>
</feature>
<evidence type="ECO:0000256" key="2">
    <source>
        <dbReference type="SAM" id="Phobius"/>
    </source>
</evidence>